<evidence type="ECO:0000313" key="2">
    <source>
        <dbReference type="Proteomes" id="UP001590951"/>
    </source>
</evidence>
<protein>
    <recommendedName>
        <fullName evidence="3">ATP-dependent DNA ligase</fullName>
    </recommendedName>
</protein>
<accession>A0ABR4B5K0</accession>
<dbReference type="EMBL" id="JBHFEH010000022">
    <property type="protein sequence ID" value="KAL2053150.1"/>
    <property type="molecule type" value="Genomic_DNA"/>
</dbReference>
<organism evidence="1 2">
    <name type="scientific">Lepraria finkii</name>
    <dbReference type="NCBI Taxonomy" id="1340010"/>
    <lineage>
        <taxon>Eukaryota</taxon>
        <taxon>Fungi</taxon>
        <taxon>Dikarya</taxon>
        <taxon>Ascomycota</taxon>
        <taxon>Pezizomycotina</taxon>
        <taxon>Lecanoromycetes</taxon>
        <taxon>OSLEUM clade</taxon>
        <taxon>Lecanoromycetidae</taxon>
        <taxon>Lecanorales</taxon>
        <taxon>Lecanorineae</taxon>
        <taxon>Stereocaulaceae</taxon>
        <taxon>Lepraria</taxon>
    </lineage>
</organism>
<name>A0ABR4B5K0_9LECA</name>
<evidence type="ECO:0008006" key="3">
    <source>
        <dbReference type="Google" id="ProtNLM"/>
    </source>
</evidence>
<sequence length="62" mass="6798">MDRVRVEQTIIIGAPKEWAKKTQVNVEEDGEGRRVEMAFTKGDGKSASWAVVRDPGVVVGRG</sequence>
<evidence type="ECO:0000313" key="1">
    <source>
        <dbReference type="EMBL" id="KAL2053150.1"/>
    </source>
</evidence>
<reference evidence="1 2" key="1">
    <citation type="submission" date="2024-09" db="EMBL/GenBank/DDBJ databases">
        <title>Rethinking Asexuality: The Enigmatic Case of Functional Sexual Genes in Lepraria (Stereocaulaceae).</title>
        <authorList>
            <person name="Doellman M."/>
            <person name="Sun Y."/>
            <person name="Barcenas-Pena A."/>
            <person name="Lumbsch H.T."/>
            <person name="Grewe F."/>
        </authorList>
    </citation>
    <scope>NUCLEOTIDE SEQUENCE [LARGE SCALE GENOMIC DNA]</scope>
    <source>
        <strain evidence="1 2">Grewe 0041</strain>
    </source>
</reference>
<dbReference type="Proteomes" id="UP001590951">
    <property type="component" value="Unassembled WGS sequence"/>
</dbReference>
<gene>
    <name evidence="1" type="ORF">ABVK25_006474</name>
</gene>
<keyword evidence="2" id="KW-1185">Reference proteome</keyword>
<proteinExistence type="predicted"/>
<comment type="caution">
    <text evidence="1">The sequence shown here is derived from an EMBL/GenBank/DDBJ whole genome shotgun (WGS) entry which is preliminary data.</text>
</comment>